<dbReference type="Proteomes" id="UP001524460">
    <property type="component" value="Unassembled WGS sequence"/>
</dbReference>
<protein>
    <submittedName>
        <fullName evidence="2">Uncharacterized protein</fullName>
    </submittedName>
</protein>
<accession>A0ABT1N7M9</accession>
<keyword evidence="1" id="KW-1133">Transmembrane helix</keyword>
<evidence type="ECO:0000256" key="1">
    <source>
        <dbReference type="SAM" id="Phobius"/>
    </source>
</evidence>
<keyword evidence="1" id="KW-0812">Transmembrane</keyword>
<name>A0ABT1N7M9_9GAMM</name>
<feature type="transmembrane region" description="Helical" evidence="1">
    <location>
        <begin position="73"/>
        <end position="94"/>
    </location>
</feature>
<feature type="transmembrane region" description="Helical" evidence="1">
    <location>
        <begin position="46"/>
        <end position="66"/>
    </location>
</feature>
<evidence type="ECO:0000313" key="3">
    <source>
        <dbReference type="Proteomes" id="UP001524460"/>
    </source>
</evidence>
<comment type="caution">
    <text evidence="2">The sequence shown here is derived from an EMBL/GenBank/DDBJ whole genome shotgun (WGS) entry which is preliminary data.</text>
</comment>
<feature type="transmembrane region" description="Helical" evidence="1">
    <location>
        <begin position="20"/>
        <end position="40"/>
    </location>
</feature>
<reference evidence="2 3" key="1">
    <citation type="submission" date="2022-07" db="EMBL/GenBank/DDBJ databases">
        <title>Photobacterium pectinilyticum sp. nov., a marine bacterium isolated from surface seawater of Qingdao offshore.</title>
        <authorList>
            <person name="Wang X."/>
        </authorList>
    </citation>
    <scope>NUCLEOTIDE SEQUENCE [LARGE SCALE GENOMIC DNA]</scope>
    <source>
        <strain evidence="2 3">ZSDE20</strain>
    </source>
</reference>
<dbReference type="RefSeq" id="WP_255044846.1">
    <property type="nucleotide sequence ID" value="NZ_JANEYT010000087.1"/>
</dbReference>
<keyword evidence="3" id="KW-1185">Reference proteome</keyword>
<organism evidence="2 3">
    <name type="scientific">Photobacterium pectinilyticum</name>
    <dbReference type="NCBI Taxonomy" id="2906793"/>
    <lineage>
        <taxon>Bacteria</taxon>
        <taxon>Pseudomonadati</taxon>
        <taxon>Pseudomonadota</taxon>
        <taxon>Gammaproteobacteria</taxon>
        <taxon>Vibrionales</taxon>
        <taxon>Vibrionaceae</taxon>
        <taxon>Photobacterium</taxon>
    </lineage>
</organism>
<gene>
    <name evidence="2" type="ORF">NHN17_22170</name>
</gene>
<proteinExistence type="predicted"/>
<keyword evidence="1" id="KW-0472">Membrane</keyword>
<sequence>MVLKFLAQACRLPNSYDFRILGISLLTGLLVMLPLVYLGDFEPSRVLGWIGAFTGGAWAAVCGVNFRDGKHQLIATAIIVTTFSILTQMLANFIW</sequence>
<dbReference type="EMBL" id="JANEYT010000087">
    <property type="protein sequence ID" value="MCQ1060755.1"/>
    <property type="molecule type" value="Genomic_DNA"/>
</dbReference>
<evidence type="ECO:0000313" key="2">
    <source>
        <dbReference type="EMBL" id="MCQ1060755.1"/>
    </source>
</evidence>